<name>A0A4Q9GW25_9BURK</name>
<dbReference type="Pfam" id="PF00561">
    <property type="entry name" value="Abhydrolase_1"/>
    <property type="match status" value="1"/>
</dbReference>
<organism evidence="2 3">
    <name type="scientific">Aquabacterium lacunae</name>
    <dbReference type="NCBI Taxonomy" id="2528630"/>
    <lineage>
        <taxon>Bacteria</taxon>
        <taxon>Pseudomonadati</taxon>
        <taxon>Pseudomonadota</taxon>
        <taxon>Betaproteobacteria</taxon>
        <taxon>Burkholderiales</taxon>
        <taxon>Aquabacterium</taxon>
    </lineage>
</organism>
<dbReference type="EMBL" id="SIXI01000005">
    <property type="protein sequence ID" value="TBO29221.1"/>
    <property type="molecule type" value="Genomic_DNA"/>
</dbReference>
<dbReference type="Proteomes" id="UP000292120">
    <property type="component" value="Unassembled WGS sequence"/>
</dbReference>
<protein>
    <submittedName>
        <fullName evidence="2">Alpha/beta hydrolase</fullName>
    </submittedName>
</protein>
<accession>A0A4Q9GW25</accession>
<dbReference type="AlphaFoldDB" id="A0A4Q9GW25"/>
<sequence length="334" mass="36470">MTTWTRLTLAVLLGAAALVGVGVANSWAPDLPVDALTARWGTPPSQFVRIEGMPVHVRDEGPRDDPAPIVLLHGTGASLHTWDGWVAELASEHRVVRIDLPGFGLTGPNPDGRYTLPRYSQFMNAVFEALRLQHVTLVGNSLGGAVAWKTAVDFPEKVSRLVLVDAGGYPSQATSVPIGFRLAANPDLAWLMDRVLPRATVESSVRNVYGDPAKVTPELVDRYFELTRREGNRQALRDRFAQMKGGELSAHIRRVKQPTLILWGSEDRLIPTTVAQQFMRDIEGAQIVTFDGLGHVPQEEDPVRTVRPFQQFLLSTPVVSPADTDPADTAAPAP</sequence>
<dbReference type="OrthoDB" id="9802676at2"/>
<dbReference type="PRINTS" id="PR00111">
    <property type="entry name" value="ABHYDROLASE"/>
</dbReference>
<dbReference type="Gene3D" id="3.40.50.1820">
    <property type="entry name" value="alpha/beta hydrolase"/>
    <property type="match status" value="1"/>
</dbReference>
<dbReference type="GO" id="GO:0016787">
    <property type="term" value="F:hydrolase activity"/>
    <property type="evidence" value="ECO:0007669"/>
    <property type="project" value="UniProtKB-KW"/>
</dbReference>
<evidence type="ECO:0000259" key="1">
    <source>
        <dbReference type="Pfam" id="PF00561"/>
    </source>
</evidence>
<dbReference type="RefSeq" id="WP_130968517.1">
    <property type="nucleotide sequence ID" value="NZ_SIXI01000005.1"/>
</dbReference>
<dbReference type="InterPro" id="IPR029058">
    <property type="entry name" value="AB_hydrolase_fold"/>
</dbReference>
<dbReference type="PANTHER" id="PTHR46438:SF11">
    <property type="entry name" value="LIPASE-RELATED"/>
    <property type="match status" value="1"/>
</dbReference>
<reference evidence="2 3" key="1">
    <citation type="submission" date="2019-02" db="EMBL/GenBank/DDBJ databases">
        <title>Aquabacterium sp. strain KMB7.</title>
        <authorList>
            <person name="Chen W.-M."/>
        </authorList>
    </citation>
    <scope>NUCLEOTIDE SEQUENCE [LARGE SCALE GENOMIC DNA]</scope>
    <source>
        <strain evidence="2 3">KMB7</strain>
    </source>
</reference>
<feature type="domain" description="AB hydrolase-1" evidence="1">
    <location>
        <begin position="68"/>
        <end position="302"/>
    </location>
</feature>
<keyword evidence="2" id="KW-0378">Hydrolase</keyword>
<evidence type="ECO:0000313" key="2">
    <source>
        <dbReference type="EMBL" id="TBO29221.1"/>
    </source>
</evidence>
<comment type="caution">
    <text evidence="2">The sequence shown here is derived from an EMBL/GenBank/DDBJ whole genome shotgun (WGS) entry which is preliminary data.</text>
</comment>
<dbReference type="InterPro" id="IPR000073">
    <property type="entry name" value="AB_hydrolase_1"/>
</dbReference>
<keyword evidence="3" id="KW-1185">Reference proteome</keyword>
<dbReference type="PANTHER" id="PTHR46438">
    <property type="entry name" value="ALPHA/BETA-HYDROLASES SUPERFAMILY PROTEIN"/>
    <property type="match status" value="1"/>
</dbReference>
<evidence type="ECO:0000313" key="3">
    <source>
        <dbReference type="Proteomes" id="UP000292120"/>
    </source>
</evidence>
<gene>
    <name evidence="2" type="ORF">EYS42_12470</name>
</gene>
<proteinExistence type="predicted"/>
<dbReference type="SUPFAM" id="SSF53474">
    <property type="entry name" value="alpha/beta-Hydrolases"/>
    <property type="match status" value="1"/>
</dbReference>